<evidence type="ECO:0000256" key="1">
    <source>
        <dbReference type="SAM" id="MobiDB-lite"/>
    </source>
</evidence>
<name>A0A8B8ZUW1_PHODC</name>
<protein>
    <submittedName>
        <fullName evidence="3">Uncharacterized protein LOC120106272</fullName>
    </submittedName>
</protein>
<feature type="region of interest" description="Disordered" evidence="1">
    <location>
        <begin position="54"/>
        <end position="84"/>
    </location>
</feature>
<dbReference type="Proteomes" id="UP000228380">
    <property type="component" value="Unplaced"/>
</dbReference>
<sequence>MGIRWLLRPFRMLGYTMQDKEWEWYSVHVNNGLTVPPSQSKLKIQSLTVSPSPFSSSVVHSSARPRAAAAAPAPEAERGDSLAAASPRRLSACCRDAASPVRLSLSDSATDDGPRLLGQLRRRRRNEGSPVSPGGLAASPVTKGRRAGLRQWEAGEGGPRMNGAVEVRRPLDVSVFVFGSAAAHGDKVTLAGYCPVSDELEPCRWEIITTAGSDAPLFRNSLLFDGCLSKTNSSTFSLFFNIKGTRNFKITGCIKLLF</sequence>
<keyword evidence="2" id="KW-1185">Reference proteome</keyword>
<evidence type="ECO:0000313" key="3">
    <source>
        <dbReference type="RefSeq" id="XP_038975174.1"/>
    </source>
</evidence>
<feature type="region of interest" description="Disordered" evidence="1">
    <location>
        <begin position="104"/>
        <end position="147"/>
    </location>
</feature>
<reference evidence="3" key="1">
    <citation type="submission" date="2025-08" db="UniProtKB">
        <authorList>
            <consortium name="RefSeq"/>
        </authorList>
    </citation>
    <scope>IDENTIFICATION</scope>
    <source>
        <tissue evidence="3">Young leaves</tissue>
    </source>
</reference>
<dbReference type="RefSeq" id="XP_038975174.1">
    <property type="nucleotide sequence ID" value="XM_039119246.1"/>
</dbReference>
<gene>
    <name evidence="3" type="primary">LOC120106272</name>
</gene>
<proteinExistence type="predicted"/>
<organism evidence="2 3">
    <name type="scientific">Phoenix dactylifera</name>
    <name type="common">Date palm</name>
    <dbReference type="NCBI Taxonomy" id="42345"/>
    <lineage>
        <taxon>Eukaryota</taxon>
        <taxon>Viridiplantae</taxon>
        <taxon>Streptophyta</taxon>
        <taxon>Embryophyta</taxon>
        <taxon>Tracheophyta</taxon>
        <taxon>Spermatophyta</taxon>
        <taxon>Magnoliopsida</taxon>
        <taxon>Liliopsida</taxon>
        <taxon>Arecaceae</taxon>
        <taxon>Coryphoideae</taxon>
        <taxon>Phoeniceae</taxon>
        <taxon>Phoenix</taxon>
    </lineage>
</organism>
<dbReference type="AlphaFoldDB" id="A0A8B8ZUW1"/>
<dbReference type="GeneID" id="120106272"/>
<accession>A0A8B8ZUW1</accession>
<feature type="compositionally biased region" description="Low complexity" evidence="1">
    <location>
        <begin position="54"/>
        <end position="74"/>
    </location>
</feature>
<evidence type="ECO:0000313" key="2">
    <source>
        <dbReference type="Proteomes" id="UP000228380"/>
    </source>
</evidence>
<dbReference type="KEGG" id="pda:120106272"/>